<keyword evidence="3" id="KW-1185">Reference proteome</keyword>
<dbReference type="AlphaFoldDB" id="A0A4R3YZC2"/>
<keyword evidence="1" id="KW-1133">Transmembrane helix</keyword>
<dbReference type="Pfam" id="PF10777">
    <property type="entry name" value="YlaC"/>
    <property type="match status" value="1"/>
</dbReference>
<feature type="transmembrane region" description="Helical" evidence="1">
    <location>
        <begin position="37"/>
        <end position="56"/>
    </location>
</feature>
<name>A0A4R3YZC2_9GAMM</name>
<dbReference type="RefSeq" id="WP_131865328.1">
    <property type="nucleotide sequence ID" value="NZ_SMCR01000004.1"/>
</dbReference>
<feature type="transmembrane region" description="Helical" evidence="1">
    <location>
        <begin position="62"/>
        <end position="80"/>
    </location>
</feature>
<protein>
    <submittedName>
        <fullName evidence="2">Inner membrane protein YlaC</fullName>
    </submittedName>
</protein>
<evidence type="ECO:0000256" key="1">
    <source>
        <dbReference type="SAM" id="Phobius"/>
    </source>
</evidence>
<dbReference type="Proteomes" id="UP000295719">
    <property type="component" value="Unassembled WGS sequence"/>
</dbReference>
<evidence type="ECO:0000313" key="3">
    <source>
        <dbReference type="Proteomes" id="UP000295719"/>
    </source>
</evidence>
<dbReference type="EMBL" id="SMCR01000004">
    <property type="protein sequence ID" value="TCV96753.1"/>
    <property type="molecule type" value="Genomic_DNA"/>
</dbReference>
<proteinExistence type="predicted"/>
<reference evidence="2 3" key="1">
    <citation type="submission" date="2019-03" db="EMBL/GenBank/DDBJ databases">
        <title>Genomic Encyclopedia of Type Strains, Phase IV (KMG-IV): sequencing the most valuable type-strain genomes for metagenomic binning, comparative biology and taxonomic classification.</title>
        <authorList>
            <person name="Goeker M."/>
        </authorList>
    </citation>
    <scope>NUCLEOTIDE SEQUENCE [LARGE SCALE GENOMIC DNA]</scope>
    <source>
        <strain evidence="2 3">DSM 19580</strain>
    </source>
</reference>
<dbReference type="InterPro" id="IPR019713">
    <property type="entry name" value="Memb_YlaC"/>
</dbReference>
<keyword evidence="1" id="KW-0472">Membrane</keyword>
<keyword evidence="1" id="KW-0812">Transmembrane</keyword>
<organism evidence="2 3">
    <name type="scientific">Biostraticola tofi</name>
    <dbReference type="NCBI Taxonomy" id="466109"/>
    <lineage>
        <taxon>Bacteria</taxon>
        <taxon>Pseudomonadati</taxon>
        <taxon>Pseudomonadota</taxon>
        <taxon>Gammaproteobacteria</taxon>
        <taxon>Enterobacterales</taxon>
        <taxon>Bruguierivoracaceae</taxon>
        <taxon>Biostraticola</taxon>
    </lineage>
</organism>
<sequence>MNTVTKIVNDELDYLNTTEHRSHRIRLDASFIREKKALYALMCILFALTIGLLSYSSIFSRIDLYICIVIFVLLNGFFIFNIKPPYKLTDVNRTLLMICYTGEWYREVPVRQECIDRVLSSGDVTTAQKEELLRLMKRKEAIYFEDLIDLEKI</sequence>
<gene>
    <name evidence="2" type="ORF">EDC52_104193</name>
</gene>
<evidence type="ECO:0000313" key="2">
    <source>
        <dbReference type="EMBL" id="TCV96753.1"/>
    </source>
</evidence>
<dbReference type="OrthoDB" id="6504054at2"/>
<comment type="caution">
    <text evidence="2">The sequence shown here is derived from an EMBL/GenBank/DDBJ whole genome shotgun (WGS) entry which is preliminary data.</text>
</comment>
<accession>A0A4R3YZC2</accession>